<gene>
    <name evidence="2" type="ORF">SPIL2461_LOCUS7676</name>
</gene>
<dbReference type="OrthoDB" id="410935at2759"/>
<feature type="compositionally biased region" description="Polar residues" evidence="1">
    <location>
        <begin position="318"/>
        <end position="327"/>
    </location>
</feature>
<dbReference type="EMBL" id="CAJNIZ010012170">
    <property type="protein sequence ID" value="CAE7330725.1"/>
    <property type="molecule type" value="Genomic_DNA"/>
</dbReference>
<organism evidence="2 3">
    <name type="scientific">Symbiodinium pilosum</name>
    <name type="common">Dinoflagellate</name>
    <dbReference type="NCBI Taxonomy" id="2952"/>
    <lineage>
        <taxon>Eukaryota</taxon>
        <taxon>Sar</taxon>
        <taxon>Alveolata</taxon>
        <taxon>Dinophyceae</taxon>
        <taxon>Suessiales</taxon>
        <taxon>Symbiodiniaceae</taxon>
        <taxon>Symbiodinium</taxon>
    </lineage>
</organism>
<dbReference type="AlphaFoldDB" id="A0A812NZ19"/>
<evidence type="ECO:0000256" key="1">
    <source>
        <dbReference type="SAM" id="MobiDB-lite"/>
    </source>
</evidence>
<comment type="caution">
    <text evidence="2">The sequence shown here is derived from an EMBL/GenBank/DDBJ whole genome shotgun (WGS) entry which is preliminary data.</text>
</comment>
<sequence>MPLTALLKQISRKEVVDSEASFKARCSLVCGDLAIHGKLLAQQVKTFSDLAFACGTPQAPPSEEDFNQFCDKILGSGASVGDAAKLRRLHFESSAYVTASLKAQVMGETSEAPKKLPVAEKTARVANQRQRLKGKRSWSRHTVSLTLWHIKWKLTMLGGKEKSKVLTLHESTVTLAPVADQLTASHATSLEIQWCLQRRGLAYDMNQIISWETHESWVSYLMQHLTREAPPNYASVGINQILKADSELFLLIAKEITQVRADSTGKMPVDEAMQKLRHDPRVVMRLLPLPKGQSSSAAPVDETEPSRGRKRQRERTGWGSSSSCEDG</sequence>
<reference evidence="2" key="1">
    <citation type="submission" date="2021-02" db="EMBL/GenBank/DDBJ databases">
        <authorList>
            <person name="Dougan E. K."/>
            <person name="Rhodes N."/>
            <person name="Thang M."/>
            <person name="Chan C."/>
        </authorList>
    </citation>
    <scope>NUCLEOTIDE SEQUENCE</scope>
</reference>
<proteinExistence type="predicted"/>
<name>A0A812NZ19_SYMPI</name>
<dbReference type="Proteomes" id="UP000649617">
    <property type="component" value="Unassembled WGS sequence"/>
</dbReference>
<evidence type="ECO:0000313" key="2">
    <source>
        <dbReference type="EMBL" id="CAE7330725.1"/>
    </source>
</evidence>
<evidence type="ECO:0000313" key="3">
    <source>
        <dbReference type="Proteomes" id="UP000649617"/>
    </source>
</evidence>
<accession>A0A812NZ19</accession>
<feature type="region of interest" description="Disordered" evidence="1">
    <location>
        <begin position="288"/>
        <end position="327"/>
    </location>
</feature>
<keyword evidence="3" id="KW-1185">Reference proteome</keyword>
<protein>
    <submittedName>
        <fullName evidence="2">Uncharacterized protein</fullName>
    </submittedName>
</protein>